<feature type="domain" description="Phage integrase SAM-like" evidence="5">
    <location>
        <begin position="107"/>
        <end position="195"/>
    </location>
</feature>
<keyword evidence="2" id="KW-0238">DNA-binding</keyword>
<dbReference type="InterPro" id="IPR025269">
    <property type="entry name" value="SAM-like_dom"/>
</dbReference>
<dbReference type="InterPro" id="IPR050090">
    <property type="entry name" value="Tyrosine_recombinase_XerCD"/>
</dbReference>
<feature type="domain" description="Arm DNA-binding" evidence="6">
    <location>
        <begin position="14"/>
        <end position="86"/>
    </location>
</feature>
<dbReference type="InterPro" id="IPR035386">
    <property type="entry name" value="Arm-DNA-bind_5"/>
</dbReference>
<evidence type="ECO:0000256" key="3">
    <source>
        <dbReference type="ARBA" id="ARBA00023172"/>
    </source>
</evidence>
<gene>
    <name evidence="7" type="ORF">F7D95_16325</name>
</gene>
<comment type="similarity">
    <text evidence="1">Belongs to the 'phage' integrase family.</text>
</comment>
<dbReference type="SUPFAM" id="SSF56349">
    <property type="entry name" value="DNA breaking-rejoining enzymes"/>
    <property type="match status" value="1"/>
</dbReference>
<dbReference type="CDD" id="cd01185">
    <property type="entry name" value="INTN1_C_like"/>
    <property type="match status" value="1"/>
</dbReference>
<dbReference type="Gene3D" id="1.10.443.10">
    <property type="entry name" value="Intergrase catalytic core"/>
    <property type="match status" value="1"/>
</dbReference>
<dbReference type="InterPro" id="IPR013762">
    <property type="entry name" value="Integrase-like_cat_sf"/>
</dbReference>
<proteinExistence type="inferred from homology"/>
<dbReference type="Pfam" id="PF13102">
    <property type="entry name" value="Phage_int_SAM_5"/>
    <property type="match status" value="1"/>
</dbReference>
<dbReference type="GO" id="GO:0006310">
    <property type="term" value="P:DNA recombination"/>
    <property type="evidence" value="ECO:0007669"/>
    <property type="project" value="UniProtKB-KW"/>
</dbReference>
<evidence type="ECO:0000259" key="5">
    <source>
        <dbReference type="Pfam" id="PF13102"/>
    </source>
</evidence>
<dbReference type="GO" id="GO:0015074">
    <property type="term" value="P:DNA integration"/>
    <property type="evidence" value="ECO:0007669"/>
    <property type="project" value="InterPro"/>
</dbReference>
<dbReference type="InterPro" id="IPR011010">
    <property type="entry name" value="DNA_brk_join_enz"/>
</dbReference>
<dbReference type="AlphaFoldDB" id="A0AA90UID2"/>
<organism evidence="7 8">
    <name type="scientific">Segatella copri</name>
    <dbReference type="NCBI Taxonomy" id="165179"/>
    <lineage>
        <taxon>Bacteria</taxon>
        <taxon>Pseudomonadati</taxon>
        <taxon>Bacteroidota</taxon>
        <taxon>Bacteroidia</taxon>
        <taxon>Bacteroidales</taxon>
        <taxon>Prevotellaceae</taxon>
        <taxon>Segatella</taxon>
    </lineage>
</organism>
<accession>A0AA90UID2</accession>
<dbReference type="EMBL" id="VZCW01000403">
    <property type="protein sequence ID" value="MQN14320.1"/>
    <property type="molecule type" value="Genomic_DNA"/>
</dbReference>
<comment type="caution">
    <text evidence="7">The sequence shown here is derived from an EMBL/GenBank/DDBJ whole genome shotgun (WGS) entry which is preliminary data.</text>
</comment>
<name>A0AA90UID2_9BACT</name>
<dbReference type="PANTHER" id="PTHR30349">
    <property type="entry name" value="PHAGE INTEGRASE-RELATED"/>
    <property type="match status" value="1"/>
</dbReference>
<dbReference type="InterPro" id="IPR002104">
    <property type="entry name" value="Integrase_catalytic"/>
</dbReference>
<evidence type="ECO:0000256" key="1">
    <source>
        <dbReference type="ARBA" id="ARBA00008857"/>
    </source>
</evidence>
<dbReference type="Pfam" id="PF17293">
    <property type="entry name" value="Arm-DNA-bind_5"/>
    <property type="match status" value="1"/>
</dbReference>
<dbReference type="InterPro" id="IPR010998">
    <property type="entry name" value="Integrase_recombinase_N"/>
</dbReference>
<reference evidence="8" key="1">
    <citation type="submission" date="2019-09" db="EMBL/GenBank/DDBJ databases">
        <title>Distinct polysaccharide growth profiles of human intestinal Prevotella copri isolates.</title>
        <authorList>
            <person name="Fehlner-Peach H."/>
            <person name="Magnabosco C."/>
            <person name="Raghavan V."/>
            <person name="Scher J.U."/>
            <person name="Tett A."/>
            <person name="Cox L.M."/>
            <person name="Gottsegen C."/>
            <person name="Watters A."/>
            <person name="Wiltshire- Gordon J.D."/>
            <person name="Segata N."/>
            <person name="Bonneau R."/>
            <person name="Littman D.R."/>
        </authorList>
    </citation>
    <scope>NUCLEOTIDE SEQUENCE [LARGE SCALE GENOMIC DNA]</scope>
    <source>
        <strain evidence="8">iAQ1179</strain>
    </source>
</reference>
<evidence type="ECO:0000313" key="7">
    <source>
        <dbReference type="EMBL" id="MQN14320.1"/>
    </source>
</evidence>
<sequence>MGVINLSVIHNRLHRGTAQKAVSVELRFTCGGKRKYFSTGVKVCPAQWSDSSKRVIRCKESDLYNKQIDAILERANDVVIGMNSKGITDLDQIPALMQGAANKSLDFIAYCEKRSRERKVSDHTKRRYKVFTDFLKTYGKIKEFSDINISKVRELDEYLHKKGLEQSTVYCYHKYLKLFVRDACIDDLIDKNPYNHLPFKIEKGDKQFVDCLPIDKFESIKRLHLQYDYLAKARDLFLMQCYTGLAYSDLMAFDFTKCKQADGKYYYHAKRVKTDTDFTFQLLAGAVSVLKKYNFKLPCISNQKYNEYLKVIGMMVNVPNLHSHMGRATAATLFLSFGMPLNVVAKVLGHTNIRQTQRYARTLNKDVYSAFDNIDGKF</sequence>
<evidence type="ECO:0000259" key="6">
    <source>
        <dbReference type="Pfam" id="PF17293"/>
    </source>
</evidence>
<dbReference type="Gene3D" id="1.10.150.130">
    <property type="match status" value="1"/>
</dbReference>
<protein>
    <submittedName>
        <fullName evidence="7">Site-specific integrase</fullName>
    </submittedName>
</protein>
<dbReference type="PANTHER" id="PTHR30349:SF64">
    <property type="entry name" value="PROPHAGE INTEGRASE INTD-RELATED"/>
    <property type="match status" value="1"/>
</dbReference>
<evidence type="ECO:0000313" key="8">
    <source>
        <dbReference type="Proteomes" id="UP000442105"/>
    </source>
</evidence>
<evidence type="ECO:0000256" key="2">
    <source>
        <dbReference type="ARBA" id="ARBA00023125"/>
    </source>
</evidence>
<keyword evidence="3" id="KW-0233">DNA recombination</keyword>
<dbReference type="Proteomes" id="UP000442105">
    <property type="component" value="Unassembled WGS sequence"/>
</dbReference>
<dbReference type="Pfam" id="PF00589">
    <property type="entry name" value="Phage_integrase"/>
    <property type="match status" value="1"/>
</dbReference>
<dbReference type="RefSeq" id="WP_153129627.1">
    <property type="nucleotide sequence ID" value="NZ_VZCW01000403.1"/>
</dbReference>
<evidence type="ECO:0000259" key="4">
    <source>
        <dbReference type="Pfam" id="PF00589"/>
    </source>
</evidence>
<feature type="domain" description="Tyr recombinase" evidence="4">
    <location>
        <begin position="300"/>
        <end position="362"/>
    </location>
</feature>
<dbReference type="GO" id="GO:0003677">
    <property type="term" value="F:DNA binding"/>
    <property type="evidence" value="ECO:0007669"/>
    <property type="project" value="UniProtKB-KW"/>
</dbReference>